<feature type="transmembrane region" description="Helical" evidence="1">
    <location>
        <begin position="69"/>
        <end position="90"/>
    </location>
</feature>
<dbReference type="AlphaFoldDB" id="A0A552VA89"/>
<dbReference type="Proteomes" id="UP000320643">
    <property type="component" value="Unassembled WGS sequence"/>
</dbReference>
<keyword evidence="1" id="KW-0472">Membrane</keyword>
<dbReference type="RefSeq" id="WP_143371619.1">
    <property type="nucleotide sequence ID" value="NZ_VJVZ01000001.1"/>
</dbReference>
<evidence type="ECO:0000313" key="3">
    <source>
        <dbReference type="Proteomes" id="UP000320643"/>
    </source>
</evidence>
<evidence type="ECO:0000256" key="1">
    <source>
        <dbReference type="SAM" id="Phobius"/>
    </source>
</evidence>
<feature type="transmembrane region" description="Helical" evidence="1">
    <location>
        <begin position="96"/>
        <end position="115"/>
    </location>
</feature>
<dbReference type="OrthoDB" id="1003670at2"/>
<evidence type="ECO:0000313" key="2">
    <source>
        <dbReference type="EMBL" id="TRW27393.1"/>
    </source>
</evidence>
<protein>
    <submittedName>
        <fullName evidence="2">Uncharacterized protein</fullName>
    </submittedName>
</protein>
<accession>A0A552VA89</accession>
<name>A0A552VA89_9FLAO</name>
<keyword evidence="1" id="KW-1133">Transmembrane helix</keyword>
<keyword evidence="3" id="KW-1185">Reference proteome</keyword>
<comment type="caution">
    <text evidence="2">The sequence shown here is derived from an EMBL/GenBank/DDBJ whole genome shotgun (WGS) entry which is preliminary data.</text>
</comment>
<proteinExistence type="predicted"/>
<dbReference type="EMBL" id="VJVZ01000001">
    <property type="protein sequence ID" value="TRW27393.1"/>
    <property type="molecule type" value="Genomic_DNA"/>
</dbReference>
<gene>
    <name evidence="2" type="ORF">FMM05_01775</name>
</gene>
<organism evidence="2 3">
    <name type="scientific">Flavobacterium zepuense</name>
    <dbReference type="NCBI Taxonomy" id="2593302"/>
    <lineage>
        <taxon>Bacteria</taxon>
        <taxon>Pseudomonadati</taxon>
        <taxon>Bacteroidota</taxon>
        <taxon>Flavobacteriia</taxon>
        <taxon>Flavobacteriales</taxon>
        <taxon>Flavobacteriaceae</taxon>
        <taxon>Flavobacterium</taxon>
    </lineage>
</organism>
<sequence>MENTLPQPIDSNRAHALAAQMLVTQNKNAYEVKQSLMAEGLDEASAENVVYNIEAQIENVKSSKAKKDMLWGGLWMFGGIIVTAVTMSAASGGGRYVVAWGAIVFGGIQFFRGIMNSIK</sequence>
<reference evidence="2 3" key="1">
    <citation type="submission" date="2019-07" db="EMBL/GenBank/DDBJ databases">
        <title>Flavobacterium sp. nov., isolated from glacier ice.</title>
        <authorList>
            <person name="Liu Q."/>
            <person name="Xin Y.-H."/>
        </authorList>
    </citation>
    <scope>NUCLEOTIDE SEQUENCE [LARGE SCALE GENOMIC DNA]</scope>
    <source>
        <strain evidence="2 3">ZT4R6</strain>
    </source>
</reference>
<keyword evidence="1" id="KW-0812">Transmembrane</keyword>